<name>A0A679BCS3_9ORYZ</name>
<keyword evidence="2" id="KW-0032">Aminotransferase</keyword>
<sequence>MAGSYPWDHNGWWTEPSLFNENIVVGLPGSNGLVRINTEDFRFPKSRVYNVTSSANPVSLNTKNQFAFKTRSIGGWTGFITINMGTGPVTPKEHMLSSASAKIAVNSAIGTGGPWWLLQIWLNLHTIKVAKRLALSEADFPSIEPTKDDEGNEITTRRCMSFG</sequence>
<accession>A0A679BCS3</accession>
<gene>
    <name evidence="2" type="primary">OBARTa0093J04.38</name>
</gene>
<evidence type="ECO:0000313" key="2">
    <source>
        <dbReference type="EMBL" id="BBF89282.1"/>
    </source>
</evidence>
<proteinExistence type="predicted"/>
<dbReference type="AlphaFoldDB" id="A0A679BCS3"/>
<reference evidence="2" key="1">
    <citation type="submission" date="2018-08" db="EMBL/GenBank/DDBJ databases">
        <title>Oryza barthii genomic DNA, chromosome 11, BAC clone:OBARTa0093J04.</title>
        <authorList>
            <person name="Wu J."/>
            <person name="Kanamori H."/>
        </authorList>
    </citation>
    <scope>NUCLEOTIDE SEQUENCE</scope>
    <source>
        <strain evidence="2">W1588</strain>
    </source>
</reference>
<dbReference type="GO" id="GO:0008483">
    <property type="term" value="F:transaminase activity"/>
    <property type="evidence" value="ECO:0007669"/>
    <property type="project" value="UniProtKB-KW"/>
</dbReference>
<keyword evidence="2" id="KW-0808">Transferase</keyword>
<organism evidence="2">
    <name type="scientific">Oryza barthii</name>
    <dbReference type="NCBI Taxonomy" id="65489"/>
    <lineage>
        <taxon>Eukaryota</taxon>
        <taxon>Viridiplantae</taxon>
        <taxon>Streptophyta</taxon>
        <taxon>Embryophyta</taxon>
        <taxon>Tracheophyta</taxon>
        <taxon>Spermatophyta</taxon>
        <taxon>Magnoliopsida</taxon>
        <taxon>Liliopsida</taxon>
        <taxon>Poales</taxon>
        <taxon>Poaceae</taxon>
        <taxon>BOP clade</taxon>
        <taxon>Oryzoideae</taxon>
        <taxon>Oryzeae</taxon>
        <taxon>Oryzinae</taxon>
        <taxon>Oryza</taxon>
    </lineage>
</organism>
<evidence type="ECO:0000256" key="1">
    <source>
        <dbReference type="SAM" id="MobiDB-lite"/>
    </source>
</evidence>
<protein>
    <submittedName>
        <fullName evidence="2">Aminotransferase-like</fullName>
    </submittedName>
</protein>
<feature type="region of interest" description="Disordered" evidence="1">
    <location>
        <begin position="144"/>
        <end position="163"/>
    </location>
</feature>
<dbReference type="EMBL" id="AP018845">
    <property type="protein sequence ID" value="BBF89282.1"/>
    <property type="molecule type" value="Genomic_DNA"/>
</dbReference>